<dbReference type="PANTHER" id="PTHR44809">
    <property type="match status" value="1"/>
</dbReference>
<dbReference type="EMBL" id="FNAJ01000013">
    <property type="protein sequence ID" value="SDE84673.1"/>
    <property type="molecule type" value="Genomic_DNA"/>
</dbReference>
<keyword evidence="6" id="KW-1185">Reference proteome</keyword>
<dbReference type="EMBL" id="BJVY01000022">
    <property type="protein sequence ID" value="GEL72154.1"/>
    <property type="molecule type" value="Genomic_DNA"/>
</dbReference>
<feature type="repeat" description="TPR" evidence="1">
    <location>
        <begin position="163"/>
        <end position="196"/>
    </location>
</feature>
<feature type="region of interest" description="Disordered" evidence="2">
    <location>
        <begin position="402"/>
        <end position="479"/>
    </location>
</feature>
<dbReference type="Proteomes" id="UP000198717">
    <property type="component" value="Unassembled WGS sequence"/>
</dbReference>
<keyword evidence="1" id="KW-0802">TPR repeat</keyword>
<proteinExistence type="predicted"/>
<dbReference type="InterPro" id="IPR019734">
    <property type="entry name" value="TPR_rpt"/>
</dbReference>
<feature type="compositionally biased region" description="Low complexity" evidence="2">
    <location>
        <begin position="408"/>
        <end position="461"/>
    </location>
</feature>
<dbReference type="PROSITE" id="PS51257">
    <property type="entry name" value="PROKAR_LIPOPROTEIN"/>
    <property type="match status" value="1"/>
</dbReference>
<gene>
    <name evidence="4" type="ORF">MVI01_39380</name>
    <name evidence="5" type="ORF">SAMN04488504_11353</name>
</gene>
<feature type="signal peptide" evidence="3">
    <location>
        <begin position="1"/>
        <end position="29"/>
    </location>
</feature>
<feature type="chain" id="PRO_5023092495" evidence="3">
    <location>
        <begin position="30"/>
        <end position="479"/>
    </location>
</feature>
<evidence type="ECO:0000256" key="2">
    <source>
        <dbReference type="SAM" id="MobiDB-lite"/>
    </source>
</evidence>
<evidence type="ECO:0000313" key="5">
    <source>
        <dbReference type="EMBL" id="SDE84673.1"/>
    </source>
</evidence>
<dbReference type="Pfam" id="PF14559">
    <property type="entry name" value="TPR_19"/>
    <property type="match status" value="1"/>
</dbReference>
<evidence type="ECO:0000313" key="7">
    <source>
        <dbReference type="Proteomes" id="UP000321224"/>
    </source>
</evidence>
<feature type="repeat" description="TPR" evidence="1">
    <location>
        <begin position="231"/>
        <end position="264"/>
    </location>
</feature>
<evidence type="ECO:0000313" key="6">
    <source>
        <dbReference type="Proteomes" id="UP000198717"/>
    </source>
</evidence>
<dbReference type="InterPro" id="IPR011990">
    <property type="entry name" value="TPR-like_helical_dom_sf"/>
</dbReference>
<organism evidence="4 7">
    <name type="scientific">Myxococcus virescens</name>
    <dbReference type="NCBI Taxonomy" id="83456"/>
    <lineage>
        <taxon>Bacteria</taxon>
        <taxon>Pseudomonadati</taxon>
        <taxon>Myxococcota</taxon>
        <taxon>Myxococcia</taxon>
        <taxon>Myxococcales</taxon>
        <taxon>Cystobacterineae</taxon>
        <taxon>Myxococcaceae</taxon>
        <taxon>Myxococcus</taxon>
    </lineage>
</organism>
<dbReference type="AlphaFoldDB" id="A0A511HFG8"/>
<dbReference type="PROSITE" id="PS50005">
    <property type="entry name" value="TPR"/>
    <property type="match status" value="4"/>
</dbReference>
<dbReference type="PANTHER" id="PTHR44809:SF1">
    <property type="entry name" value="PROTEIN O-MANNOSYL-TRANSFERASE TMTC1"/>
    <property type="match status" value="1"/>
</dbReference>
<dbReference type="InterPro" id="IPR052943">
    <property type="entry name" value="TMTC_O-mannosyl-trnsfr"/>
</dbReference>
<dbReference type="Gene3D" id="1.25.40.10">
    <property type="entry name" value="Tetratricopeptide repeat domain"/>
    <property type="match status" value="2"/>
</dbReference>
<feature type="repeat" description="TPR" evidence="1">
    <location>
        <begin position="95"/>
        <end position="128"/>
    </location>
</feature>
<evidence type="ECO:0000256" key="3">
    <source>
        <dbReference type="SAM" id="SignalP"/>
    </source>
</evidence>
<comment type="caution">
    <text evidence="4">The sequence shown here is derived from an EMBL/GenBank/DDBJ whole genome shotgun (WGS) entry which is preliminary data.</text>
</comment>
<dbReference type="NCBIfam" id="NF033758">
    <property type="entry name" value="gliding_GltE"/>
    <property type="match status" value="1"/>
</dbReference>
<dbReference type="RefSeq" id="WP_090493077.1">
    <property type="nucleotide sequence ID" value="NZ_BJVY01000022.1"/>
</dbReference>
<dbReference type="Pfam" id="PF13181">
    <property type="entry name" value="TPR_8"/>
    <property type="match status" value="1"/>
</dbReference>
<dbReference type="PROSITE" id="PS50293">
    <property type="entry name" value="TPR_REGION"/>
    <property type="match status" value="1"/>
</dbReference>
<sequence>MNRTTRTMRLFPLLAAVSLAAAGCTSSKATGPGTAKTADPNAGKTEAVQPISNTAKARFEDALKAFDTQKKAKAIDYPSLERKFQSALEADGNLAEADYNLGVLAERQGKLTEARNHYKTALTKKPSLRQASENLAVMEQNAGNVAGAVALYQEVLQRYPDDAQSRARLAEIFRQQGDHTKAMDLTRAALMRDPQSTTALKVMIRSYLDRKQLAMAKLVALRGVKLDAADPELHHAVGLILLQEGDVDDARLSFKKALEVREDYVPSHVELAQLALAAENYPAAEQHLRRILQADGKNAAAHLDLGVAYKGMGQFDKAMQEYDEAEKLDPELAAVNLNRAIILHKVKDAPERASELYRKYIAMAGGEVALPAEAPVFALLREVEVVVNAKREAKFAEEQAKQMEELQKQQQAQMQAAEKAAGAANPPATAATPASGTGPAPQVTPASGNTPPAPAPANGNSDQKNAGSAEPGEPEDDLL</sequence>
<dbReference type="Pfam" id="PF13432">
    <property type="entry name" value="TPR_16"/>
    <property type="match status" value="2"/>
</dbReference>
<dbReference type="Proteomes" id="UP000321224">
    <property type="component" value="Unassembled WGS sequence"/>
</dbReference>
<accession>A0A511HFG8</accession>
<keyword evidence="3" id="KW-0732">Signal</keyword>
<evidence type="ECO:0000256" key="1">
    <source>
        <dbReference type="PROSITE-ProRule" id="PRU00339"/>
    </source>
</evidence>
<reference evidence="4 7" key="2">
    <citation type="submission" date="2019-07" db="EMBL/GenBank/DDBJ databases">
        <title>Whole genome shotgun sequence of Myxococcus virescens NBRC 100334.</title>
        <authorList>
            <person name="Hosoyama A."/>
            <person name="Uohara A."/>
            <person name="Ohji S."/>
            <person name="Ichikawa N."/>
        </authorList>
    </citation>
    <scope>NUCLEOTIDE SEQUENCE [LARGE SCALE GENOMIC DNA]</scope>
    <source>
        <strain evidence="4 7">NBRC 100334</strain>
    </source>
</reference>
<dbReference type="SUPFAM" id="SSF48452">
    <property type="entry name" value="TPR-like"/>
    <property type="match status" value="2"/>
</dbReference>
<dbReference type="SMART" id="SM00028">
    <property type="entry name" value="TPR"/>
    <property type="match status" value="6"/>
</dbReference>
<feature type="repeat" description="TPR" evidence="1">
    <location>
        <begin position="299"/>
        <end position="332"/>
    </location>
</feature>
<evidence type="ECO:0000313" key="4">
    <source>
        <dbReference type="EMBL" id="GEL72154.1"/>
    </source>
</evidence>
<reference evidence="5 6" key="1">
    <citation type="submission" date="2016-10" db="EMBL/GenBank/DDBJ databases">
        <authorList>
            <person name="Varghese N."/>
            <person name="Submissions S."/>
        </authorList>
    </citation>
    <scope>NUCLEOTIDE SEQUENCE [LARGE SCALE GENOMIC DNA]</scope>
    <source>
        <strain evidence="5 6">DSM 2260</strain>
    </source>
</reference>
<name>A0A511HFG8_9BACT</name>
<protein>
    <submittedName>
        <fullName evidence="5">Lipopolysaccharide biosynthesis regulator YciM, contains six TPR domains and a predicted metal-binding C-terminal domain</fullName>
    </submittedName>
</protein>